<evidence type="ECO:0000256" key="12">
    <source>
        <dbReference type="SAM" id="MobiDB-lite"/>
    </source>
</evidence>
<keyword evidence="5" id="KW-0677">Repeat</keyword>
<evidence type="ECO:0000256" key="8">
    <source>
        <dbReference type="ARBA" id="ARBA00022989"/>
    </source>
</evidence>
<feature type="domain" description="Cadherin" evidence="15">
    <location>
        <begin position="604"/>
        <end position="718"/>
    </location>
</feature>
<evidence type="ECO:0000256" key="13">
    <source>
        <dbReference type="SAM" id="Phobius"/>
    </source>
</evidence>
<evidence type="ECO:0000256" key="3">
    <source>
        <dbReference type="ARBA" id="ARBA00022692"/>
    </source>
</evidence>
<evidence type="ECO:0000256" key="11">
    <source>
        <dbReference type="PROSITE-ProRule" id="PRU00043"/>
    </source>
</evidence>
<dbReference type="PANTHER" id="PTHR24028:SF328">
    <property type="entry name" value="CADHERIN-3"/>
    <property type="match status" value="1"/>
</dbReference>
<dbReference type="OrthoDB" id="6510378at2759"/>
<dbReference type="PROSITE" id="PS00232">
    <property type="entry name" value="CADHERIN_1"/>
    <property type="match status" value="6"/>
</dbReference>
<feature type="transmembrane region" description="Helical" evidence="13">
    <location>
        <begin position="1755"/>
        <end position="1780"/>
    </location>
</feature>
<evidence type="ECO:0000259" key="15">
    <source>
        <dbReference type="PROSITE" id="PS50268"/>
    </source>
</evidence>
<feature type="signal peptide" evidence="14">
    <location>
        <begin position="1"/>
        <end position="30"/>
    </location>
</feature>
<dbReference type="GO" id="GO:0005886">
    <property type="term" value="C:plasma membrane"/>
    <property type="evidence" value="ECO:0007669"/>
    <property type="project" value="UniProtKB-SubCell"/>
</dbReference>
<keyword evidence="2" id="KW-1003">Cell membrane</keyword>
<dbReference type="InterPro" id="IPR002126">
    <property type="entry name" value="Cadherin-like_dom"/>
</dbReference>
<keyword evidence="10" id="KW-0325">Glycoprotein</keyword>
<dbReference type="GO" id="GO:0005509">
    <property type="term" value="F:calcium ion binding"/>
    <property type="evidence" value="ECO:0007669"/>
    <property type="project" value="UniProtKB-UniRule"/>
</dbReference>
<feature type="domain" description="Cadherin" evidence="15">
    <location>
        <begin position="826"/>
        <end position="948"/>
    </location>
</feature>
<keyword evidence="17" id="KW-1185">Reference proteome</keyword>
<evidence type="ECO:0000256" key="9">
    <source>
        <dbReference type="ARBA" id="ARBA00023136"/>
    </source>
</evidence>
<dbReference type="Gene3D" id="2.60.40.60">
    <property type="entry name" value="Cadherins"/>
    <property type="match status" value="14"/>
</dbReference>
<feature type="domain" description="Cadherin" evidence="15">
    <location>
        <begin position="153"/>
        <end position="263"/>
    </location>
</feature>
<keyword evidence="3 13" id="KW-0812">Transmembrane</keyword>
<keyword evidence="7" id="KW-0130">Cell adhesion</keyword>
<sequence length="1931" mass="213825">MKKKSTQTPSQHTVVVVLVFLGAFISQGTANNPPRLLNFSQSRVIVRGEDTPLNTTIGTLTAVDSDGPSEILFDITESSTALLVRLSEARGASTVGRSVDIILIAPLDRDRDPGERKMYFSVADGEAPQEHNTIPVYVTLFISDVNDEVPEFRNLRYKASVAENATIGVTVSKVTATDPDNGPGGTVSYSMQPVAQAADSEYKNAFRIDPNNGEIIVNSPLDYEKHNFYEFVITAVDGLGKVCKDNADFVVTIVDVQDTPPSFFNLPYSVSMMENAAKGAQVLQVTALDGDRDERIRNNLRYSFLDGDYENFALNSTTGWITVKNELDRDNPIIQQRGGVYAFSVEATEIVNPGDFNVGSINATTLVTITVKDVNDNPPTFTNTSYDATILENMQDGVPVSFIGSTKFMSVSDKDQGKNSYFVLSLQKDGKPYYDFAPLPNEVFSESTILIRVNNSSNLDYEKMTSVKFQIVAKEVDTVEKRSSTADITVHIEDMNDNPPVFNQSVYTANVQENIQLGFTVMKITASDLDSGSFGKLTYSLRGGNGRFDINDETGVVTVDGLLDRETVEEYYLTVEAKDGGGFRSTAELRVNITDKNDMIPTFRRDEYFSSVRENNLHFIRGPLFVEAYDDDQPGTNNSEVRYRIVDIPAGLDHNFTINSTSGEVAVTSPLDYEKLDPTLKGKVLLQIEAYDLGIPQKRRSIPVTIEVEDENDNAPIFAQTTYTADVMENATEGTMVIQVHATDADGTDLNHQFLYRIDSGAQDKFRIDFQTGNITVEKGAKLDRESLGNYTLIISATDRGIKSLVENCVVKVTILDVNDELPVFSPVTKSVSVLEDIGVNEVVTRYSASDSDINHNLRYSVIPGSVRAVDENSQTVDIQANNIQNYFKVLPDTGDIVVKSVLDRETAERVVLEILVEDLNAWHPSVQNATATLTIDLIDVNDNPPQFVPSALYKVNISEGRDINDFVTMVVATDADKNQQLQYFIAEDTSNSFKILDPSAGQILLKKKLDRELAPTVDFKVVAMDSGSSLRLSSTATVIVTVVDINDNPPKFNPHFNVLRVPEDASNGTVIATINAVDVDTGIFGQVFYVLKVSPDDHNFAISEVTGEIYVDGSLDRERRPSGYSVEVSATNSLDPDNQLSSSTGIIQIDVLDINDNKPDITSTQGILKSLKEDEGIGTEVCRVQAQDPDMGLNGTVTFSLTADSNTTGGFEWFSISTVPNTATGQNEGVMTLRQSILDRVGEFYVTARASDQGTPALFSEKQLMITVKDVNRDQPTFVRPARDSEVVYVKEEQEGAHVMIVKAIDNDHGENGRVRYNISLVKDFIYFKLDQDSGLLTINGTLDREDPTHQGKYQIKINAFDNGYPKSYIRSTNLIIQLLDVNDQDPVFERTPSMEPFILGPVPEEQAVSLVGYVNVSKDADTDLNFTKTCYHIVGGSMIDYFHLNVTGELYIKKAIDREGGINGQSIDSIDLVVWATPLCYLETGATSRKKRSTNLRLAPIEYDPRNTTLLWVQVKIGDVNDHAPMFKESLLSIGVSRKTQLAEIIYKLHNDVIDEDIGKNRVHRYRMNSIDFTPYAGSTNQPQSTVNSSFYLFPNNGTIKTSTYFRSDLSGYYRMNVSVMDTVAPFYSSNAMIRISLINDNQRVKVIFRSSVEAVKNISSRFRDDLEKITGYRIVVDQIQTHENTEGKPEVDKTDMFIHGEDKVTNNIIEPSELLSKIDAHAAELIGVLNEYNILQIVPTTQTAEEDDSQRLLVMAIILLAIILGIPCLVLAIVLHITRKQYQRKLKAATAMAYGSKDSDMQKLEMPGTNMHAYENANPIFMEKVLLENAGEMDDNDSIDNNAVDPAQIHPYDVQERSLNFLGEYDKTSTFGPPDMNLAAALKAHEDSKVQKTNGQVNNHKPMNGHVDKSETNGVDTLMLDGLKTTEI</sequence>
<accession>A0A210QJ77</accession>
<reference evidence="16 17" key="1">
    <citation type="journal article" date="2017" name="Nat. Ecol. Evol.">
        <title>Scallop genome provides insights into evolution of bilaterian karyotype and development.</title>
        <authorList>
            <person name="Wang S."/>
            <person name="Zhang J."/>
            <person name="Jiao W."/>
            <person name="Li J."/>
            <person name="Xun X."/>
            <person name="Sun Y."/>
            <person name="Guo X."/>
            <person name="Huan P."/>
            <person name="Dong B."/>
            <person name="Zhang L."/>
            <person name="Hu X."/>
            <person name="Sun X."/>
            <person name="Wang J."/>
            <person name="Zhao C."/>
            <person name="Wang Y."/>
            <person name="Wang D."/>
            <person name="Huang X."/>
            <person name="Wang R."/>
            <person name="Lv J."/>
            <person name="Li Y."/>
            <person name="Zhang Z."/>
            <person name="Liu B."/>
            <person name="Lu W."/>
            <person name="Hui Y."/>
            <person name="Liang J."/>
            <person name="Zhou Z."/>
            <person name="Hou R."/>
            <person name="Li X."/>
            <person name="Liu Y."/>
            <person name="Li H."/>
            <person name="Ning X."/>
            <person name="Lin Y."/>
            <person name="Zhao L."/>
            <person name="Xing Q."/>
            <person name="Dou J."/>
            <person name="Li Y."/>
            <person name="Mao J."/>
            <person name="Guo H."/>
            <person name="Dou H."/>
            <person name="Li T."/>
            <person name="Mu C."/>
            <person name="Jiang W."/>
            <person name="Fu Q."/>
            <person name="Fu X."/>
            <person name="Miao Y."/>
            <person name="Liu J."/>
            <person name="Yu Q."/>
            <person name="Li R."/>
            <person name="Liao H."/>
            <person name="Li X."/>
            <person name="Kong Y."/>
            <person name="Jiang Z."/>
            <person name="Chourrout D."/>
            <person name="Li R."/>
            <person name="Bao Z."/>
        </authorList>
    </citation>
    <scope>NUCLEOTIDE SEQUENCE [LARGE SCALE GENOMIC DNA]</scope>
    <source>
        <strain evidence="16 17">PY_sf001</strain>
    </source>
</reference>
<dbReference type="GO" id="GO:0007156">
    <property type="term" value="P:homophilic cell adhesion via plasma membrane adhesion molecules"/>
    <property type="evidence" value="ECO:0007669"/>
    <property type="project" value="InterPro"/>
</dbReference>
<dbReference type="FunFam" id="2.60.40.60:FF:000020">
    <property type="entry name" value="Dachsous cadherin-related 1b"/>
    <property type="match status" value="1"/>
</dbReference>
<organism evidence="16 17">
    <name type="scientific">Mizuhopecten yessoensis</name>
    <name type="common">Japanese scallop</name>
    <name type="synonym">Patinopecten yessoensis</name>
    <dbReference type="NCBI Taxonomy" id="6573"/>
    <lineage>
        <taxon>Eukaryota</taxon>
        <taxon>Metazoa</taxon>
        <taxon>Spiralia</taxon>
        <taxon>Lophotrochozoa</taxon>
        <taxon>Mollusca</taxon>
        <taxon>Bivalvia</taxon>
        <taxon>Autobranchia</taxon>
        <taxon>Pteriomorphia</taxon>
        <taxon>Pectinida</taxon>
        <taxon>Pectinoidea</taxon>
        <taxon>Pectinidae</taxon>
        <taxon>Mizuhopecten</taxon>
    </lineage>
</organism>
<comment type="subcellular location">
    <subcellularLocation>
        <location evidence="1">Cell membrane</location>
        <topology evidence="1">Single-pass type I membrane protein</topology>
    </subcellularLocation>
</comment>
<dbReference type="CDD" id="cd11304">
    <property type="entry name" value="Cadherin_repeat"/>
    <property type="match status" value="13"/>
</dbReference>
<feature type="domain" description="Cadherin" evidence="15">
    <location>
        <begin position="1297"/>
        <end position="1390"/>
    </location>
</feature>
<keyword evidence="4 14" id="KW-0732">Signal</keyword>
<dbReference type="InterPro" id="IPR020894">
    <property type="entry name" value="Cadherin_CS"/>
</dbReference>
<proteinExistence type="predicted"/>
<evidence type="ECO:0000256" key="2">
    <source>
        <dbReference type="ARBA" id="ARBA00022475"/>
    </source>
</evidence>
<keyword evidence="6 11" id="KW-0106">Calcium</keyword>
<name>A0A210QJ77_MIZYE</name>
<dbReference type="FunFam" id="2.60.40.60:FF:000098">
    <property type="entry name" value="cadherin-23 isoform X1"/>
    <property type="match status" value="1"/>
</dbReference>
<protein>
    <submittedName>
        <fullName evidence="16">Cadherin-23</fullName>
    </submittedName>
</protein>
<dbReference type="Pfam" id="PF00028">
    <property type="entry name" value="Cadherin"/>
    <property type="match status" value="10"/>
</dbReference>
<feature type="domain" description="Cadherin" evidence="15">
    <location>
        <begin position="1171"/>
        <end position="1279"/>
    </location>
</feature>
<keyword evidence="8 13" id="KW-1133">Transmembrane helix</keyword>
<keyword evidence="9 13" id="KW-0472">Membrane</keyword>
<dbReference type="FunFam" id="2.60.40.60:FF:000118">
    <property type="entry name" value="protocadherin Fat 4"/>
    <property type="match status" value="1"/>
</dbReference>
<feature type="chain" id="PRO_5013392688" evidence="14">
    <location>
        <begin position="31"/>
        <end position="1931"/>
    </location>
</feature>
<feature type="domain" description="Cadherin" evidence="15">
    <location>
        <begin position="1054"/>
        <end position="1162"/>
    </location>
</feature>
<evidence type="ECO:0000256" key="14">
    <source>
        <dbReference type="SAM" id="SignalP"/>
    </source>
</evidence>
<dbReference type="PROSITE" id="PS50268">
    <property type="entry name" value="CADHERIN_2"/>
    <property type="match status" value="14"/>
</dbReference>
<dbReference type="InterPro" id="IPR050174">
    <property type="entry name" value="Protocadherin/Cadherin-CA"/>
</dbReference>
<evidence type="ECO:0000313" key="16">
    <source>
        <dbReference type="EMBL" id="OWF48736.1"/>
    </source>
</evidence>
<feature type="domain" description="Cadherin" evidence="15">
    <location>
        <begin position="49"/>
        <end position="152"/>
    </location>
</feature>
<gene>
    <name evidence="16" type="ORF">KP79_PYT05580</name>
</gene>
<evidence type="ECO:0000256" key="7">
    <source>
        <dbReference type="ARBA" id="ARBA00022889"/>
    </source>
</evidence>
<feature type="domain" description="Cadherin" evidence="15">
    <location>
        <begin position="382"/>
        <end position="502"/>
    </location>
</feature>
<feature type="domain" description="Cadherin" evidence="15">
    <location>
        <begin position="503"/>
        <end position="603"/>
    </location>
</feature>
<evidence type="ECO:0000256" key="6">
    <source>
        <dbReference type="ARBA" id="ARBA00022837"/>
    </source>
</evidence>
<dbReference type="FunFam" id="2.60.40.60:FF:000033">
    <property type="entry name" value="FAT atypical cadherin 1"/>
    <property type="match status" value="1"/>
</dbReference>
<evidence type="ECO:0000256" key="4">
    <source>
        <dbReference type="ARBA" id="ARBA00022729"/>
    </source>
</evidence>
<evidence type="ECO:0000313" key="17">
    <source>
        <dbReference type="Proteomes" id="UP000242188"/>
    </source>
</evidence>
<evidence type="ECO:0000256" key="5">
    <source>
        <dbReference type="ARBA" id="ARBA00022737"/>
    </source>
</evidence>
<feature type="domain" description="Cadherin" evidence="15">
    <location>
        <begin position="719"/>
        <end position="825"/>
    </location>
</feature>
<evidence type="ECO:0000256" key="1">
    <source>
        <dbReference type="ARBA" id="ARBA00004251"/>
    </source>
</evidence>
<dbReference type="STRING" id="6573.A0A210QJ77"/>
<evidence type="ECO:0000256" key="10">
    <source>
        <dbReference type="ARBA" id="ARBA00023180"/>
    </source>
</evidence>
<dbReference type="FunFam" id="2.60.40.60:FF:000002">
    <property type="entry name" value="Protocadherin alpha 2"/>
    <property type="match status" value="1"/>
</dbReference>
<dbReference type="SUPFAM" id="SSF49313">
    <property type="entry name" value="Cadherin-like"/>
    <property type="match status" value="13"/>
</dbReference>
<dbReference type="PRINTS" id="PR00205">
    <property type="entry name" value="CADHERIN"/>
</dbReference>
<feature type="region of interest" description="Disordered" evidence="12">
    <location>
        <begin position="1896"/>
        <end position="1916"/>
    </location>
</feature>
<dbReference type="SMART" id="SM00112">
    <property type="entry name" value="CA"/>
    <property type="match status" value="14"/>
</dbReference>
<dbReference type="Proteomes" id="UP000242188">
    <property type="component" value="Unassembled WGS sequence"/>
</dbReference>
<feature type="domain" description="Cadherin" evidence="15">
    <location>
        <begin position="1421"/>
        <end position="1529"/>
    </location>
</feature>
<feature type="domain" description="Cadherin" evidence="15">
    <location>
        <begin position="950"/>
        <end position="1053"/>
    </location>
</feature>
<dbReference type="InterPro" id="IPR015919">
    <property type="entry name" value="Cadherin-like_sf"/>
</dbReference>
<feature type="domain" description="Cadherin" evidence="15">
    <location>
        <begin position="1530"/>
        <end position="1651"/>
    </location>
</feature>
<feature type="domain" description="Cadherin" evidence="15">
    <location>
        <begin position="264"/>
        <end position="381"/>
    </location>
</feature>
<comment type="caution">
    <text evidence="16">The sequence shown here is derived from an EMBL/GenBank/DDBJ whole genome shotgun (WGS) entry which is preliminary data.</text>
</comment>
<dbReference type="PANTHER" id="PTHR24028">
    <property type="entry name" value="CADHERIN-87A"/>
    <property type="match status" value="1"/>
</dbReference>
<dbReference type="EMBL" id="NEDP02003396">
    <property type="protein sequence ID" value="OWF48736.1"/>
    <property type="molecule type" value="Genomic_DNA"/>
</dbReference>